<keyword evidence="1" id="KW-0479">Metal-binding</keyword>
<evidence type="ECO:0000256" key="3">
    <source>
        <dbReference type="ARBA" id="ARBA00022833"/>
    </source>
</evidence>
<dbReference type="Pfam" id="PF13771">
    <property type="entry name" value="zf-HC5HC2H"/>
    <property type="match status" value="1"/>
</dbReference>
<reference evidence="7 8" key="1">
    <citation type="submission" date="2016-07" db="EMBL/GenBank/DDBJ databases">
        <title>Disparate Historic Effective Population Sizes Predicted by Modern Levels of Genome Diversity for the Scaled Quail (Callipepla squamata) and the Northern Bobwhite (Colinus virginianus): Inferences from First and Second Generation Draft Genome Assemblies for Sympatric New World Quail.</title>
        <authorList>
            <person name="Oldeschulte D.L."/>
            <person name="Halley Y.A."/>
            <person name="Bhattarai E.K."/>
            <person name="Brashear W.A."/>
            <person name="Hill J."/>
            <person name="Metz R.P."/>
            <person name="Johnson C.D."/>
            <person name="Rollins D."/>
            <person name="Peterson M.J."/>
            <person name="Bickhart D.M."/>
            <person name="Decker J.E."/>
            <person name="Seabury C.M."/>
        </authorList>
    </citation>
    <scope>NUCLEOTIDE SEQUENCE [LARGE SCALE GENOMIC DNA]</scope>
    <source>
        <strain evidence="7 8">Texas</strain>
        <tissue evidence="7">Leg muscle</tissue>
    </source>
</reference>
<dbReference type="InterPro" id="IPR051188">
    <property type="entry name" value="PHD-type_Zinc_Finger"/>
</dbReference>
<keyword evidence="8" id="KW-1185">Reference proteome</keyword>
<dbReference type="Proteomes" id="UP000198323">
    <property type="component" value="Unassembled WGS sequence"/>
</dbReference>
<dbReference type="SMART" id="SM00184">
    <property type="entry name" value="RING"/>
    <property type="match status" value="2"/>
</dbReference>
<organism evidence="7 8">
    <name type="scientific">Callipepla squamata</name>
    <name type="common">Scaled quail</name>
    <dbReference type="NCBI Taxonomy" id="9009"/>
    <lineage>
        <taxon>Eukaryota</taxon>
        <taxon>Metazoa</taxon>
        <taxon>Chordata</taxon>
        <taxon>Craniata</taxon>
        <taxon>Vertebrata</taxon>
        <taxon>Euteleostomi</taxon>
        <taxon>Archelosauria</taxon>
        <taxon>Archosauria</taxon>
        <taxon>Dinosauria</taxon>
        <taxon>Saurischia</taxon>
        <taxon>Theropoda</taxon>
        <taxon>Coelurosauria</taxon>
        <taxon>Aves</taxon>
        <taxon>Neognathae</taxon>
        <taxon>Galloanserae</taxon>
        <taxon>Galliformes</taxon>
        <taxon>Odontophoridae</taxon>
        <taxon>Callipepla</taxon>
    </lineage>
</organism>
<evidence type="ECO:0000256" key="2">
    <source>
        <dbReference type="ARBA" id="ARBA00022771"/>
    </source>
</evidence>
<evidence type="ECO:0000259" key="6">
    <source>
        <dbReference type="PROSITE" id="PS51805"/>
    </source>
</evidence>
<dbReference type="GO" id="GO:0005634">
    <property type="term" value="C:nucleus"/>
    <property type="evidence" value="ECO:0007669"/>
    <property type="project" value="TreeGrafter"/>
</dbReference>
<dbReference type="PANTHER" id="PTHR12420">
    <property type="entry name" value="PHD FINGER PROTEIN"/>
    <property type="match status" value="1"/>
</dbReference>
<dbReference type="AlphaFoldDB" id="A0A226NFC8"/>
<dbReference type="OrthoDB" id="512616at2759"/>
<gene>
    <name evidence="7" type="ORF">ASZ78_010975</name>
</gene>
<dbReference type="PROSITE" id="PS50089">
    <property type="entry name" value="ZF_RING_2"/>
    <property type="match status" value="1"/>
</dbReference>
<dbReference type="InterPro" id="IPR001965">
    <property type="entry name" value="Znf_PHD"/>
</dbReference>
<dbReference type="SMART" id="SM00249">
    <property type="entry name" value="PHD"/>
    <property type="match status" value="2"/>
</dbReference>
<dbReference type="PROSITE" id="PS51805">
    <property type="entry name" value="EPHD"/>
    <property type="match status" value="1"/>
</dbReference>
<dbReference type="InterPro" id="IPR001841">
    <property type="entry name" value="Znf_RING"/>
</dbReference>
<accession>A0A226NFC8</accession>
<evidence type="ECO:0008006" key="9">
    <source>
        <dbReference type="Google" id="ProtNLM"/>
    </source>
</evidence>
<evidence type="ECO:0000313" key="7">
    <source>
        <dbReference type="EMBL" id="OXB66070.1"/>
    </source>
</evidence>
<evidence type="ECO:0000256" key="1">
    <source>
        <dbReference type="ARBA" id="ARBA00022723"/>
    </source>
</evidence>
<sequence>MVISLLEEGEEPWIPDLESPEAVARDVSPAPLPAPKPMVISLLEEGEEPWIPDVCSPEAVAGDVSPAGAGITNPRKGLQEGGVVNRQCGSISTEEIRRDMHVDQEQVHACVLCGRADDDSDILGSKCEQDGLCFHVYCALFAGCVCEQEDDMSFVFSPEDVARRAGRAERELCDVCGERGASVTCAGMRCGRRFHLPCASDGECVTQYTHPYSLFCGEHRPQQAVDAVPAPDTACIICTDPVGDRASYSTMVCPCCQHAWFHRACVQHQALCAGILSFGCPVCRDTDEFIPEMLTMGIRIPVRSVSFKDGGM</sequence>
<proteinExistence type="predicted"/>
<dbReference type="STRING" id="9009.A0A226NFC8"/>
<protein>
    <recommendedName>
        <fullName evidence="9">RING-type domain-containing protein</fullName>
    </recommendedName>
</protein>
<evidence type="ECO:0000259" key="5">
    <source>
        <dbReference type="PROSITE" id="PS50089"/>
    </source>
</evidence>
<dbReference type="InterPro" id="IPR034732">
    <property type="entry name" value="EPHD"/>
</dbReference>
<dbReference type="PANTHER" id="PTHR12420:SF47">
    <property type="entry name" value="PHD FINGER PROTEIN 7"/>
    <property type="match status" value="1"/>
</dbReference>
<dbReference type="Gene3D" id="3.30.40.10">
    <property type="entry name" value="Zinc/RING finger domain, C3HC4 (zinc finger)"/>
    <property type="match status" value="1"/>
</dbReference>
<feature type="domain" description="RING-type" evidence="5">
    <location>
        <begin position="235"/>
        <end position="284"/>
    </location>
</feature>
<dbReference type="InterPro" id="IPR013083">
    <property type="entry name" value="Znf_RING/FYVE/PHD"/>
</dbReference>
<dbReference type="EMBL" id="MCFN01000072">
    <property type="protein sequence ID" value="OXB66070.1"/>
    <property type="molecule type" value="Genomic_DNA"/>
</dbReference>
<evidence type="ECO:0000256" key="4">
    <source>
        <dbReference type="PROSITE-ProRule" id="PRU00175"/>
    </source>
</evidence>
<keyword evidence="2 4" id="KW-0863">Zinc-finger</keyword>
<comment type="caution">
    <text evidence="7">The sequence shown here is derived from an EMBL/GenBank/DDBJ whole genome shotgun (WGS) entry which is preliminary data.</text>
</comment>
<name>A0A226NFC8_CALSU</name>
<dbReference type="GO" id="GO:0008270">
    <property type="term" value="F:zinc ion binding"/>
    <property type="evidence" value="ECO:0007669"/>
    <property type="project" value="UniProtKB-KW"/>
</dbReference>
<keyword evidence="3" id="KW-0862">Zinc</keyword>
<feature type="domain" description="PHD-type" evidence="6">
    <location>
        <begin position="107"/>
        <end position="220"/>
    </location>
</feature>
<evidence type="ECO:0000313" key="8">
    <source>
        <dbReference type="Proteomes" id="UP000198323"/>
    </source>
</evidence>